<keyword evidence="3" id="KW-1185">Reference proteome</keyword>
<protein>
    <submittedName>
        <fullName evidence="2">Uncharacterized protein</fullName>
    </submittedName>
</protein>
<name>A0AA39SQG0_ACESA</name>
<proteinExistence type="predicted"/>
<sequence length="166" mass="18560">MKPSISAKDRVAELSGDFGLFKDARSSQELKDGSLTRKLEHYFNFFSMVGNRFQRFIEKEWKKALSSINDQWKNWRAHCQQARVDPLPMHLGMVGKSATPTFYALNKSTSLFLEDFDMGPPAGYCYVLSDSEDEGGEQPLNAKPIGVLVSSPNGIDNSEEASGEQD</sequence>
<dbReference type="Proteomes" id="UP001168877">
    <property type="component" value="Unassembled WGS sequence"/>
</dbReference>
<dbReference type="EMBL" id="JAUESC010000004">
    <property type="protein sequence ID" value="KAK0595055.1"/>
    <property type="molecule type" value="Genomic_DNA"/>
</dbReference>
<dbReference type="AlphaFoldDB" id="A0AA39SQG0"/>
<evidence type="ECO:0000313" key="3">
    <source>
        <dbReference type="Proteomes" id="UP001168877"/>
    </source>
</evidence>
<evidence type="ECO:0000256" key="1">
    <source>
        <dbReference type="SAM" id="MobiDB-lite"/>
    </source>
</evidence>
<feature type="region of interest" description="Disordered" evidence="1">
    <location>
        <begin position="132"/>
        <end position="166"/>
    </location>
</feature>
<comment type="caution">
    <text evidence="2">The sequence shown here is derived from an EMBL/GenBank/DDBJ whole genome shotgun (WGS) entry which is preliminary data.</text>
</comment>
<organism evidence="2 3">
    <name type="scientific">Acer saccharum</name>
    <name type="common">Sugar maple</name>
    <dbReference type="NCBI Taxonomy" id="4024"/>
    <lineage>
        <taxon>Eukaryota</taxon>
        <taxon>Viridiplantae</taxon>
        <taxon>Streptophyta</taxon>
        <taxon>Embryophyta</taxon>
        <taxon>Tracheophyta</taxon>
        <taxon>Spermatophyta</taxon>
        <taxon>Magnoliopsida</taxon>
        <taxon>eudicotyledons</taxon>
        <taxon>Gunneridae</taxon>
        <taxon>Pentapetalae</taxon>
        <taxon>rosids</taxon>
        <taxon>malvids</taxon>
        <taxon>Sapindales</taxon>
        <taxon>Sapindaceae</taxon>
        <taxon>Hippocastanoideae</taxon>
        <taxon>Acereae</taxon>
        <taxon>Acer</taxon>
    </lineage>
</organism>
<gene>
    <name evidence="2" type="ORF">LWI29_003031</name>
</gene>
<reference evidence="2" key="1">
    <citation type="journal article" date="2022" name="Plant J.">
        <title>Strategies of tolerance reflected in two North American maple genomes.</title>
        <authorList>
            <person name="McEvoy S.L."/>
            <person name="Sezen U.U."/>
            <person name="Trouern-Trend A."/>
            <person name="McMahon S.M."/>
            <person name="Schaberg P.G."/>
            <person name="Yang J."/>
            <person name="Wegrzyn J.L."/>
            <person name="Swenson N.G."/>
        </authorList>
    </citation>
    <scope>NUCLEOTIDE SEQUENCE</scope>
    <source>
        <strain evidence="2">NS2018</strain>
    </source>
</reference>
<accession>A0AA39SQG0</accession>
<reference evidence="2" key="2">
    <citation type="submission" date="2023-06" db="EMBL/GenBank/DDBJ databases">
        <authorList>
            <person name="Swenson N.G."/>
            <person name="Wegrzyn J.L."/>
            <person name="Mcevoy S.L."/>
        </authorList>
    </citation>
    <scope>NUCLEOTIDE SEQUENCE</scope>
    <source>
        <strain evidence="2">NS2018</strain>
        <tissue evidence="2">Leaf</tissue>
    </source>
</reference>
<evidence type="ECO:0000313" key="2">
    <source>
        <dbReference type="EMBL" id="KAK0595055.1"/>
    </source>
</evidence>
<feature type="compositionally biased region" description="Acidic residues" evidence="1">
    <location>
        <begin position="157"/>
        <end position="166"/>
    </location>
</feature>